<dbReference type="CDD" id="cd00117">
    <property type="entry name" value="TFP"/>
    <property type="match status" value="1"/>
</dbReference>
<evidence type="ECO:0000256" key="1">
    <source>
        <dbReference type="SAM" id="MobiDB-lite"/>
    </source>
</evidence>
<accession>A0A433UAU9</accession>
<feature type="non-terminal residue" evidence="2">
    <location>
        <position position="2568"/>
    </location>
</feature>
<name>A0A433UAU9_ELYCH</name>
<dbReference type="EMBL" id="RQTK01000022">
    <property type="protein sequence ID" value="RUS90918.1"/>
    <property type="molecule type" value="Genomic_DNA"/>
</dbReference>
<proteinExistence type="predicted"/>
<organism evidence="2 3">
    <name type="scientific">Elysia chlorotica</name>
    <name type="common">Eastern emerald elysia</name>
    <name type="synonym">Sea slug</name>
    <dbReference type="NCBI Taxonomy" id="188477"/>
    <lineage>
        <taxon>Eukaryota</taxon>
        <taxon>Metazoa</taxon>
        <taxon>Spiralia</taxon>
        <taxon>Lophotrochozoa</taxon>
        <taxon>Mollusca</taxon>
        <taxon>Gastropoda</taxon>
        <taxon>Heterobranchia</taxon>
        <taxon>Euthyneura</taxon>
        <taxon>Panpulmonata</taxon>
        <taxon>Sacoglossa</taxon>
        <taxon>Placobranchoidea</taxon>
        <taxon>Plakobranchidae</taxon>
        <taxon>Elysia</taxon>
    </lineage>
</organism>
<keyword evidence="3" id="KW-1185">Reference proteome</keyword>
<feature type="region of interest" description="Disordered" evidence="1">
    <location>
        <begin position="1598"/>
        <end position="1622"/>
    </location>
</feature>
<sequence length="2568" mass="287135">SSDGTFNPGCLIITNAKQFRNHWTGVNDQSKKVFACSRSTIEHVSQNCSKDLQKMFFSSVSRDCVATYAEGCKAKQEITNCFYRFLLASEKDPDGLISCVQNKTSECLPVERDAILQVVRELTLVGDDDMRNATVHEEDREDMKEPIKWSNVEKYYGNSTCVCDPALAVHCIFEVHHLSKQDDPDWESLCPLVNKSRICANRFVEGCKKEEQNTVKEIVSKLNYGLRKTCEDPPESECRSIKAMDCVKDLMEYQMDNPEADNITTCVEISKAEKCIENSLKDCEEYTQLKVNRLLAEVIDKWDDLYCDNPEFLLATCSELFEEKVKRILSIDVNLMFSNLELNDTEQYEDFQEVCEEMNTAWECVSTTLKHAKKKGSKIILDSLNGIYLNMEKTCKRQAAPLQCLSCFGQGSKSCATGSSVERCSAGSVCQTVNDQGTVMTRGCAPRTSCKPGCIDEKCTYCCSESECNDIDNGPIAGSCHKQDMAQCIFDLSREFIEDDSFSCSSVELALDCLEHERMHCELGGVSYSLEEISSPSLRAEVQVCLLKEANQSCTIQPITTTASFVSACGMHIDQQSLCGIVADNRLALRLSEKTCTEEETEDIRRNVHAFEDSLGFLDCSAPHGFFLGEECNVFKAMECLEYSAMDIDMDLNKTLPCGRMLSVAKCMDPILEECKPGLYLWPIRQQFKDLMKRANESCEAELEESDRPKDKAVIEIEKCLDGFARALGTSGTLGNVTEAAEQLQACLFELDPELVLGLTSVQRLYLETVTTVIETFVEVNVTSMGDGSASLTPMCSKRINHLVRHHALGALILPLTITKGVPLVCKSLQENVEYAVEDSCEQEIKDGNSYLAEVFELLDMLRDTLIAGFCPNVQPIPRCLVDRAEQCLDRFSAFVGFEDENPSELCDEARALVSCTKSFALTCTDPEMLEQLTTKSVFAMEVITQVCYDDQRLVGEARCSLLRQSKFDGERGCSDTLLSQCAAIGDNSTCTEVEKTLPCFLEGAGECLPKYLEGWTPYTPYLQRMTACRSDTYPDGTPRSLANLFQACNDVPKQCNIPEAAKCLSALASVIKDGANITEGIAVAETCLDKHLYCFSSVITLLSSKMSENSAILLRQLRVIPNWTQMESSLVIRLLNLPSFVLSVLEQPPPVDLNLWNFCWNMDGALSLLKDAAKDFSNIDLPSIKDNTEDLKFSINNLCNNFGTVAEMLQFPQAENPTCAAPAITANINVLMTRSIAEFYTNKQIGAQSVCSLFMSLSASLSAPLKYSPLSLDDCSDGFTAQAHFGMSAVHMMIRSRCEMAQSGGSPRCSIKAVAKCVRRLYDKLMLLGVSQTESDVCNELKQAKQCVERFSFECDDSQMGQVGWMWWSVQRAAERSCTAQRPAAICDKDMDEDPECDIHKAKKCSLEQFRNVINPFARGSNKCKSLSKNIECIQAYTKNCTDSKLPRLFMLDPEDVEEAMEQFKCDMDAMDETFGCRMGCMVDSAQDCMEDFHKKMTRNMWGILTPETCSLINDMRFCVATYTKTCKLKERLGVYRAQDKLLEKFPRHHDACIDVATCTGEFDSLVRQIEGLKAVDTPGYEMKLYGDDVTCDDDMCNEDKKPEEGDKGDGDNEGYDDGNGMKPTKRSLEALCNRIQQLWDTCLQPGLKLLPQEKSTTAMNMYKSIWAVVEEQCNDTRQVSCYMCKNETETEDCEKKVQMCPFDQKACLFHQDNRDGMIMFSAGCANPRSCYNDGNENTQIDCCYGDLCNTPAEVSKTPVQLEPVTCEFEKALMCALDFTMLYISTDDNNCRMSIQRLSCVQRYGQTCTSEAKKALLEATNGVFLELASSSCVIDSDPNDCYSLAIFSMQAILSNAYVNEGNTPCTALEETEKSVKETIANKNCTDAGRVSLESSLAFIRNILGPHCKPGECKAVDWANVINGDGVCSNNIFAGIKNIYQGYAELAKAQPNCRLLNNYVEEAQSLLANCKVVAFLQGKLTMLENQVQQNCGQLITSSLPPICDGKCQTDVVLTYVRELRTALDTASDNNATCVTLKQLERVYNMYTKHCTSVQQRDVVRNAMLKLAKEISYCEENDSSFEFHLDLKQDIYYQVVVCQSDFQDEIAKSFKEGDEERLCLAVKDLEDCKYEIPSVFEEFIMGSTRDLLTLIEDAEFCSDGQNGTATRKKRSSCDISLLSNLIQQLLIPPNIAIASLESRDLYCQETQAFFEQAKTVQEACASSLNMFQKRLFDIMKTTVEKNADKLCVPLRFEEEGCNFKLVQTCFIEFFEVASFATIPLDSLCRQARFALECMTRFTVSCEAADSVKAVMITKVGQITMKNIVANNCPGIVEYLFCSEDLSTISAGCQLEEAQKCAADAKPELSQRFTDGYCESKQEKVDCTKKNLIGCDHQQIKNVSLPTTQLENICGISRNETSLENICRSEPECTAEEIDQCFENFEECSNQANIIRCNQALSSQCKTSFYSALRKIHYLQYYSADTVRCNLSSLYYRESYYLKETCLLNTHEQLNMALLNATGSANQILYQSINVLKRCLGDSEIRRMIDVGAIHQWVSAINDTLDVETSLISG</sequence>
<protein>
    <recommendedName>
        <fullName evidence="4">VWFD domain-containing protein</fullName>
    </recommendedName>
</protein>
<evidence type="ECO:0008006" key="4">
    <source>
        <dbReference type="Google" id="ProtNLM"/>
    </source>
</evidence>
<dbReference type="STRING" id="188477.A0A433UAU9"/>
<dbReference type="Proteomes" id="UP000271974">
    <property type="component" value="Unassembled WGS sequence"/>
</dbReference>
<reference evidence="2 3" key="1">
    <citation type="submission" date="2019-01" db="EMBL/GenBank/DDBJ databases">
        <title>A draft genome assembly of the solar-powered sea slug Elysia chlorotica.</title>
        <authorList>
            <person name="Cai H."/>
            <person name="Li Q."/>
            <person name="Fang X."/>
            <person name="Li J."/>
            <person name="Curtis N.E."/>
            <person name="Altenburger A."/>
            <person name="Shibata T."/>
            <person name="Feng M."/>
            <person name="Maeda T."/>
            <person name="Schwartz J.A."/>
            <person name="Shigenobu S."/>
            <person name="Lundholm N."/>
            <person name="Nishiyama T."/>
            <person name="Yang H."/>
            <person name="Hasebe M."/>
            <person name="Li S."/>
            <person name="Pierce S.K."/>
            <person name="Wang J."/>
        </authorList>
    </citation>
    <scope>NUCLEOTIDE SEQUENCE [LARGE SCALE GENOMIC DNA]</scope>
    <source>
        <strain evidence="2">EC2010</strain>
        <tissue evidence="2">Whole organism of an adult</tissue>
    </source>
</reference>
<gene>
    <name evidence="2" type="ORF">EGW08_001315</name>
</gene>
<feature type="non-terminal residue" evidence="2">
    <location>
        <position position="1"/>
    </location>
</feature>
<dbReference type="InterPro" id="IPR045860">
    <property type="entry name" value="Snake_toxin-like_sf"/>
</dbReference>
<feature type="compositionally biased region" description="Basic and acidic residues" evidence="1">
    <location>
        <begin position="1599"/>
        <end position="1612"/>
    </location>
</feature>
<evidence type="ECO:0000313" key="2">
    <source>
        <dbReference type="EMBL" id="RUS90918.1"/>
    </source>
</evidence>
<evidence type="ECO:0000313" key="3">
    <source>
        <dbReference type="Proteomes" id="UP000271974"/>
    </source>
</evidence>
<dbReference type="SUPFAM" id="SSF57302">
    <property type="entry name" value="Snake toxin-like"/>
    <property type="match status" value="1"/>
</dbReference>
<comment type="caution">
    <text evidence="2">The sequence shown here is derived from an EMBL/GenBank/DDBJ whole genome shotgun (WGS) entry which is preliminary data.</text>
</comment>
<dbReference type="OrthoDB" id="6065705at2759"/>